<proteinExistence type="predicted"/>
<evidence type="ECO:0000256" key="2">
    <source>
        <dbReference type="SAM" id="SignalP"/>
    </source>
</evidence>
<comment type="caution">
    <text evidence="3">The sequence shown here is derived from an EMBL/GenBank/DDBJ whole genome shotgun (WGS) entry which is preliminary data.</text>
</comment>
<evidence type="ECO:0000256" key="1">
    <source>
        <dbReference type="SAM" id="MobiDB-lite"/>
    </source>
</evidence>
<keyword evidence="2" id="KW-0732">Signal</keyword>
<feature type="signal peptide" evidence="2">
    <location>
        <begin position="1"/>
        <end position="18"/>
    </location>
</feature>
<accession>A0ABW5WU18</accession>
<feature type="region of interest" description="Disordered" evidence="1">
    <location>
        <begin position="72"/>
        <end position="94"/>
    </location>
</feature>
<organism evidence="3 4">
    <name type="scientific">Lacinutrix iliipiscaria</name>
    <dbReference type="NCBI Taxonomy" id="1230532"/>
    <lineage>
        <taxon>Bacteria</taxon>
        <taxon>Pseudomonadati</taxon>
        <taxon>Bacteroidota</taxon>
        <taxon>Flavobacteriia</taxon>
        <taxon>Flavobacteriales</taxon>
        <taxon>Flavobacteriaceae</taxon>
        <taxon>Lacinutrix</taxon>
    </lineage>
</organism>
<evidence type="ECO:0000313" key="4">
    <source>
        <dbReference type="Proteomes" id="UP001597533"/>
    </source>
</evidence>
<name>A0ABW5WU18_9FLAO</name>
<feature type="chain" id="PRO_5045065152" evidence="2">
    <location>
        <begin position="19"/>
        <end position="469"/>
    </location>
</feature>
<sequence>MKKLILLTIVLLSITSYSQTLQERVSELETKTIRMDNDYSLLWNLVNQRLKVQDETLDLFSKKIDSLEAKLDAHENGSPDPEPEPPTNDFSYPDQVNASSYNWGTLNPPAPSSNLGYLQEIPDEKTGAVIRRLAPDNTIFTVKYAKNTAYNSNGKLIKASSANGTAIIDAESGDFLYYVQAPNFGNWSNTNPDLMYGITNGTNQWKELKVSTNTTKVIRTFTGYSNLSIGEGEGRISLDDKYVVLIGYKSSKKYLIVYNIKDDVIEGEQEINASGDLDWATITPSGEYVVLSWRPEGTSETQGLKAYNRDFSNYRHLYWITAHADIGTDFEGNDVYLSVPGQSSITMAMVRIHDGLVVESNKIKISCGHISTANTKRPGYAYVSESCSPSSGISTDVFTVKLDYQFNFEKVEPFGKTYAIGVSGTTSSPMFCPNRTGTEGVFNSYMNNDRYKSMYSGYAPIHQLKIPQD</sequence>
<dbReference type="EMBL" id="JBHUOV010000017">
    <property type="protein sequence ID" value="MFD2824783.1"/>
    <property type="molecule type" value="Genomic_DNA"/>
</dbReference>
<dbReference type="Proteomes" id="UP001597533">
    <property type="component" value="Unassembled WGS sequence"/>
</dbReference>
<evidence type="ECO:0000313" key="3">
    <source>
        <dbReference type="EMBL" id="MFD2824783.1"/>
    </source>
</evidence>
<dbReference type="RefSeq" id="WP_183490092.1">
    <property type="nucleotide sequence ID" value="NZ_JBHUOV010000017.1"/>
</dbReference>
<gene>
    <name evidence="3" type="ORF">ACFS5M_13960</name>
</gene>
<protein>
    <submittedName>
        <fullName evidence="3">Uncharacterized protein</fullName>
    </submittedName>
</protein>
<reference evidence="4" key="1">
    <citation type="journal article" date="2019" name="Int. J. Syst. Evol. Microbiol.">
        <title>The Global Catalogue of Microorganisms (GCM) 10K type strain sequencing project: providing services to taxonomists for standard genome sequencing and annotation.</title>
        <authorList>
            <consortium name="The Broad Institute Genomics Platform"/>
            <consortium name="The Broad Institute Genome Sequencing Center for Infectious Disease"/>
            <person name="Wu L."/>
            <person name="Ma J."/>
        </authorList>
    </citation>
    <scope>NUCLEOTIDE SEQUENCE [LARGE SCALE GENOMIC DNA]</scope>
    <source>
        <strain evidence="4">KCTC 32141</strain>
    </source>
</reference>
<dbReference type="SUPFAM" id="SSF69304">
    <property type="entry name" value="Tricorn protease N-terminal domain"/>
    <property type="match status" value="1"/>
</dbReference>
<keyword evidence="4" id="KW-1185">Reference proteome</keyword>